<feature type="region of interest" description="Disordered" evidence="1">
    <location>
        <begin position="725"/>
        <end position="765"/>
    </location>
</feature>
<feature type="compositionally biased region" description="Low complexity" evidence="1">
    <location>
        <begin position="725"/>
        <end position="739"/>
    </location>
</feature>
<accession>A0A151IL74</accession>
<name>A0A151IL74_9HYME</name>
<sequence>MCRITRTKSSAFNLQISEELLKVRKKIWDNLLDKYSKEMSDDKEINIYTLELEEDEENEKEKVVSEEEYSCEQRVYMPKPAIFIQYWINTGNSPYKILPYENELSEACSSLSEKEITSPLVSPVTNANKQECKNNSSCSSIDTAAYILSNANITKKVDTIAIIKGAKCVESLKKQDNQSLKEVAVKNGGFPSNGKIKSVETIRIDCTIIHTDNNNINVDILDTKQHSMSIEYMMAEMDNKVANVSSNAIQSNTYSQSLSCEETDKTNEPNTIKKNFNVQTVDNIASVFRQFDKTSQQLIAHDTNNVSDLDQDKALVMDFHEKQVSEYAMHENITKNMNLTAPRRKKLYTNRNSPVDLILTETHSTNRLSRITQSLHPALDLDVTIRRESFSTCKDKNKRSFSAKRILDSKKLKGKEKGESGRISSEMITEISDINNVKLREIKIVLERLPFLPVKKYTSTMTEMQVLNKSNAAHWEKETTKKDNMKLREIRVVLERLPAYNICLKENSNVTNMNIFSNKKILQNTGLQTKHKQEPKIRKISQILACKNEVAIRPVRNSYSPKINTKFKKDTYDIVTQRGSQISDKIESQFKFQHKTFRRKDCSKESQNNRSKYSILTSTSSDEDDFVRSIQHPRKRSRVSTDDDDNISGKSNIAKKELYDQTKLIICDKDKYSYSRHLNTVTCSSENTVQRGIGSIRRKKEHDNTQTGITSLKLLRNKGKFVFSSSENDNSNVTDNSNTAEKKSSFFDSKKNTSNNNLKHSNGAIKKNRIDCKDNTHIMSFQTEIFNSSDSEESSSYTSSTCKVLTSSSIHNRCHDRVNLDEAFNDSIAKKYSKRHLGLSNSSLEKHNRTNDIRTKLKSIDKEAKMNNKRLANKKSNNDIKLRISDTRKDISFSPLINDIRVTSVQKPSNTLGIIEETNVSKNKEISEKSKNSVAIQQGDVTSTVRKLLTFQTKSYYDSSDSSDSNETM</sequence>
<evidence type="ECO:0000313" key="2">
    <source>
        <dbReference type="EMBL" id="KYN05478.1"/>
    </source>
</evidence>
<dbReference type="AlphaFoldDB" id="A0A151IL74"/>
<proteinExistence type="predicted"/>
<dbReference type="Proteomes" id="UP000078542">
    <property type="component" value="Unassembled WGS sequence"/>
</dbReference>
<keyword evidence="3" id="KW-1185">Reference proteome</keyword>
<feature type="compositionally biased region" description="Basic and acidic residues" evidence="1">
    <location>
        <begin position="740"/>
        <end position="751"/>
    </location>
</feature>
<protein>
    <submittedName>
        <fullName evidence="2">Uncharacterized protein</fullName>
    </submittedName>
</protein>
<dbReference type="EMBL" id="KQ977133">
    <property type="protein sequence ID" value="KYN05478.1"/>
    <property type="molecule type" value="Genomic_DNA"/>
</dbReference>
<evidence type="ECO:0000256" key="1">
    <source>
        <dbReference type="SAM" id="MobiDB-lite"/>
    </source>
</evidence>
<evidence type="ECO:0000313" key="3">
    <source>
        <dbReference type="Proteomes" id="UP000078542"/>
    </source>
</evidence>
<organism evidence="2 3">
    <name type="scientific">Cyphomyrmex costatus</name>
    <dbReference type="NCBI Taxonomy" id="456900"/>
    <lineage>
        <taxon>Eukaryota</taxon>
        <taxon>Metazoa</taxon>
        <taxon>Ecdysozoa</taxon>
        <taxon>Arthropoda</taxon>
        <taxon>Hexapoda</taxon>
        <taxon>Insecta</taxon>
        <taxon>Pterygota</taxon>
        <taxon>Neoptera</taxon>
        <taxon>Endopterygota</taxon>
        <taxon>Hymenoptera</taxon>
        <taxon>Apocrita</taxon>
        <taxon>Aculeata</taxon>
        <taxon>Formicoidea</taxon>
        <taxon>Formicidae</taxon>
        <taxon>Myrmicinae</taxon>
        <taxon>Cyphomyrmex</taxon>
    </lineage>
</organism>
<feature type="region of interest" description="Disordered" evidence="1">
    <location>
        <begin position="624"/>
        <end position="650"/>
    </location>
</feature>
<gene>
    <name evidence="2" type="ORF">ALC62_03571</name>
</gene>
<reference evidence="2 3" key="1">
    <citation type="submission" date="2016-03" db="EMBL/GenBank/DDBJ databases">
        <title>Cyphomyrmex costatus WGS genome.</title>
        <authorList>
            <person name="Nygaard S."/>
            <person name="Hu H."/>
            <person name="Boomsma J."/>
            <person name="Zhang G."/>
        </authorList>
    </citation>
    <scope>NUCLEOTIDE SEQUENCE [LARGE SCALE GENOMIC DNA]</scope>
    <source>
        <strain evidence="2">MS0001</strain>
        <tissue evidence="2">Whole body</tissue>
    </source>
</reference>